<dbReference type="InterPro" id="IPR025289">
    <property type="entry name" value="DUF4081"/>
</dbReference>
<accession>A0A3N0DW86</accession>
<dbReference type="AlphaFoldDB" id="A0A3N0DW86"/>
<dbReference type="OrthoDB" id="5241264at2"/>
<dbReference type="Pfam" id="PF13312">
    <property type="entry name" value="DUF4081"/>
    <property type="match status" value="1"/>
</dbReference>
<protein>
    <submittedName>
        <fullName evidence="2">GNAT family N-acetyltransferase</fullName>
    </submittedName>
</protein>
<evidence type="ECO:0000313" key="2">
    <source>
        <dbReference type="EMBL" id="RNL79811.1"/>
    </source>
</evidence>
<name>A0A3N0DW86_9ACTN</name>
<keyword evidence="3" id="KW-1185">Reference proteome</keyword>
<proteinExistence type="predicted"/>
<dbReference type="GO" id="GO:0016747">
    <property type="term" value="F:acyltransferase activity, transferring groups other than amino-acyl groups"/>
    <property type="evidence" value="ECO:0007669"/>
    <property type="project" value="InterPro"/>
</dbReference>
<dbReference type="PROSITE" id="PS51186">
    <property type="entry name" value="GNAT"/>
    <property type="match status" value="1"/>
</dbReference>
<dbReference type="EMBL" id="RJSG01000002">
    <property type="protein sequence ID" value="RNL79811.1"/>
    <property type="molecule type" value="Genomic_DNA"/>
</dbReference>
<dbReference type="PANTHER" id="PTHR43072">
    <property type="entry name" value="N-ACETYLTRANSFERASE"/>
    <property type="match status" value="1"/>
</dbReference>
<keyword evidence="2" id="KW-0808">Transferase</keyword>
<feature type="domain" description="N-acetyltransferase" evidence="1">
    <location>
        <begin position="133"/>
        <end position="274"/>
    </location>
</feature>
<dbReference type="Proteomes" id="UP000277094">
    <property type="component" value="Unassembled WGS sequence"/>
</dbReference>
<reference evidence="2 3" key="1">
    <citation type="submission" date="2018-11" db="EMBL/GenBank/DDBJ databases">
        <authorList>
            <person name="Li F."/>
        </authorList>
    </citation>
    <scope>NUCLEOTIDE SEQUENCE [LARGE SCALE GENOMIC DNA]</scope>
    <source>
        <strain evidence="2 3">KIS18-7</strain>
    </source>
</reference>
<gene>
    <name evidence="2" type="ORF">EFL95_12750</name>
</gene>
<dbReference type="SUPFAM" id="SSF55729">
    <property type="entry name" value="Acyl-CoA N-acyltransferases (Nat)"/>
    <property type="match status" value="1"/>
</dbReference>
<dbReference type="CDD" id="cd04301">
    <property type="entry name" value="NAT_SF"/>
    <property type="match status" value="1"/>
</dbReference>
<dbReference type="InterPro" id="IPR000182">
    <property type="entry name" value="GNAT_dom"/>
</dbReference>
<organism evidence="2 3">
    <name type="scientific">Nocardioides marmorisolisilvae</name>
    <dbReference type="NCBI Taxonomy" id="1542737"/>
    <lineage>
        <taxon>Bacteria</taxon>
        <taxon>Bacillati</taxon>
        <taxon>Actinomycetota</taxon>
        <taxon>Actinomycetes</taxon>
        <taxon>Propionibacteriales</taxon>
        <taxon>Nocardioidaceae</taxon>
        <taxon>Nocardioides</taxon>
    </lineage>
</organism>
<sequence>MRVLGPADLPAALEVLNADPVTNVFAEYRSRITQLDQRWLGGQMWGYVADGELVSLCHVGANLVPVQAGEDACAAFAERALRQRRLSSTIVGPHDAVARLWSALGPSWGPARDERWDQPHLAISSDPWIEADPGVRRTEAGEVDELYPACVAMYTEEVGVSPEADGGRNMYRARVSQLVNRGWSFSRIENGKVLFKAEIACASPLACQVQGVYVDPAHRGQGLGARGMASVVEFARREVAPTVALYVNAHNLPARAAYAKVGFTQTTTFSTLMF</sequence>
<dbReference type="PANTHER" id="PTHR43072:SF54">
    <property type="entry name" value="GCN5-RELATED N-ACETYLTRANSFERASE"/>
    <property type="match status" value="1"/>
</dbReference>
<evidence type="ECO:0000313" key="3">
    <source>
        <dbReference type="Proteomes" id="UP000277094"/>
    </source>
</evidence>
<comment type="caution">
    <text evidence="2">The sequence shown here is derived from an EMBL/GenBank/DDBJ whole genome shotgun (WGS) entry which is preliminary data.</text>
</comment>
<dbReference type="InterPro" id="IPR016794">
    <property type="entry name" value="UCP21603_acetyltransf"/>
</dbReference>
<dbReference type="Gene3D" id="3.40.630.30">
    <property type="match status" value="1"/>
</dbReference>
<dbReference type="Pfam" id="PF00583">
    <property type="entry name" value="Acetyltransf_1"/>
    <property type="match status" value="1"/>
</dbReference>
<dbReference type="InterPro" id="IPR016181">
    <property type="entry name" value="Acyl_CoA_acyltransferase"/>
</dbReference>
<evidence type="ECO:0000259" key="1">
    <source>
        <dbReference type="PROSITE" id="PS51186"/>
    </source>
</evidence>
<dbReference type="PIRSF" id="PIRSF021603">
    <property type="entry name" value="UCP21603_acetyltransf"/>
    <property type="match status" value="1"/>
</dbReference>